<evidence type="ECO:0000256" key="2">
    <source>
        <dbReference type="ARBA" id="ARBA00004401"/>
    </source>
</evidence>
<dbReference type="InterPro" id="IPR000223">
    <property type="entry name" value="Pept_S26A_signal_pept_1"/>
</dbReference>
<dbReference type="InterPro" id="IPR019533">
    <property type="entry name" value="Peptidase_S26"/>
</dbReference>
<evidence type="ECO:0000256" key="4">
    <source>
        <dbReference type="ARBA" id="ARBA00013208"/>
    </source>
</evidence>
<evidence type="ECO:0000256" key="7">
    <source>
        <dbReference type="ARBA" id="ARBA00022692"/>
    </source>
</evidence>
<dbReference type="PROSITE" id="PS00760">
    <property type="entry name" value="SPASE_I_2"/>
    <property type="match status" value="1"/>
</dbReference>
<dbReference type="OrthoDB" id="9802919at2"/>
<dbReference type="Proteomes" id="UP000252254">
    <property type="component" value="Unassembled WGS sequence"/>
</dbReference>
<dbReference type="AlphaFoldDB" id="A0A366EBH7"/>
<evidence type="ECO:0000256" key="13">
    <source>
        <dbReference type="RuleBase" id="RU362042"/>
    </source>
</evidence>
<comment type="catalytic activity">
    <reaction evidence="1 12">
        <text>Cleavage of hydrophobic, N-terminal signal or leader sequences from secreted and periplasmic proteins.</text>
        <dbReference type="EC" id="3.4.21.89"/>
    </reaction>
</comment>
<comment type="subcellular location">
    <subcellularLocation>
        <location evidence="2">Cell membrane</location>
        <topology evidence="2">Single-pass type II membrane protein</topology>
    </subcellularLocation>
    <subcellularLocation>
        <location evidence="13">Membrane</location>
        <topology evidence="13">Single-pass type II membrane protein</topology>
    </subcellularLocation>
</comment>
<name>A0A366EBH7_9BACI</name>
<evidence type="ECO:0000256" key="8">
    <source>
        <dbReference type="ARBA" id="ARBA00022801"/>
    </source>
</evidence>
<dbReference type="SUPFAM" id="SSF51306">
    <property type="entry name" value="LexA/Signal peptidase"/>
    <property type="match status" value="1"/>
</dbReference>
<dbReference type="InterPro" id="IPR019756">
    <property type="entry name" value="Pept_S26A_signal_pept_1_Ser-AS"/>
</dbReference>
<comment type="caution">
    <text evidence="15">The sequence shown here is derived from an EMBL/GenBank/DDBJ whole genome shotgun (WGS) entry which is preliminary data.</text>
</comment>
<dbReference type="InterPro" id="IPR019758">
    <property type="entry name" value="Pept_S26A_signal_pept_1_CS"/>
</dbReference>
<dbReference type="CDD" id="cd06530">
    <property type="entry name" value="S26_SPase_I"/>
    <property type="match status" value="1"/>
</dbReference>
<gene>
    <name evidence="15" type="ORF">DES48_103107</name>
</gene>
<evidence type="ECO:0000256" key="3">
    <source>
        <dbReference type="ARBA" id="ARBA00009370"/>
    </source>
</evidence>
<protein>
    <recommendedName>
        <fullName evidence="4 12">Signal peptidase I</fullName>
        <ecNumber evidence="4 12">3.4.21.89</ecNumber>
    </recommendedName>
</protein>
<evidence type="ECO:0000256" key="11">
    <source>
        <dbReference type="PIRSR" id="PIRSR600223-1"/>
    </source>
</evidence>
<dbReference type="PANTHER" id="PTHR43390:SF1">
    <property type="entry name" value="CHLOROPLAST PROCESSING PEPTIDASE"/>
    <property type="match status" value="1"/>
</dbReference>
<evidence type="ECO:0000256" key="10">
    <source>
        <dbReference type="ARBA" id="ARBA00023136"/>
    </source>
</evidence>
<dbReference type="GO" id="GO:0006465">
    <property type="term" value="P:signal peptide processing"/>
    <property type="evidence" value="ECO:0007669"/>
    <property type="project" value="InterPro"/>
</dbReference>
<reference evidence="15 16" key="1">
    <citation type="submission" date="2018-06" db="EMBL/GenBank/DDBJ databases">
        <title>Genomic Encyclopedia of Type Strains, Phase IV (KMG-IV): sequencing the most valuable type-strain genomes for metagenomic binning, comparative biology and taxonomic classification.</title>
        <authorList>
            <person name="Goeker M."/>
        </authorList>
    </citation>
    <scope>NUCLEOTIDE SEQUENCE [LARGE SCALE GENOMIC DNA]</scope>
    <source>
        <strain evidence="15 16">DSM 15140</strain>
    </source>
</reference>
<dbReference type="EC" id="3.4.21.89" evidence="4 12"/>
<dbReference type="RefSeq" id="WP_113867906.1">
    <property type="nucleotide sequence ID" value="NZ_BAABQN010000004.1"/>
</dbReference>
<dbReference type="NCBIfam" id="TIGR02227">
    <property type="entry name" value="sigpep_I_bact"/>
    <property type="match status" value="1"/>
</dbReference>
<dbReference type="PANTHER" id="PTHR43390">
    <property type="entry name" value="SIGNAL PEPTIDASE I"/>
    <property type="match status" value="1"/>
</dbReference>
<evidence type="ECO:0000256" key="12">
    <source>
        <dbReference type="RuleBase" id="RU003993"/>
    </source>
</evidence>
<evidence type="ECO:0000256" key="9">
    <source>
        <dbReference type="ARBA" id="ARBA00022989"/>
    </source>
</evidence>
<evidence type="ECO:0000259" key="14">
    <source>
        <dbReference type="Pfam" id="PF10502"/>
    </source>
</evidence>
<keyword evidence="10 12" id="KW-0472">Membrane</keyword>
<dbReference type="STRING" id="200904.GCA_900168775_03360"/>
<dbReference type="Gene3D" id="2.10.109.10">
    <property type="entry name" value="Umud Fragment, subunit A"/>
    <property type="match status" value="1"/>
</dbReference>
<dbReference type="PROSITE" id="PS00501">
    <property type="entry name" value="SPASE_I_1"/>
    <property type="match status" value="1"/>
</dbReference>
<evidence type="ECO:0000256" key="6">
    <source>
        <dbReference type="ARBA" id="ARBA00022670"/>
    </source>
</evidence>
<feature type="active site" evidence="11">
    <location>
        <position position="78"/>
    </location>
</feature>
<dbReference type="InterPro" id="IPR019757">
    <property type="entry name" value="Pept_S26A_signal_pept_1_Lys-AS"/>
</dbReference>
<dbReference type="Pfam" id="PF10502">
    <property type="entry name" value="Peptidase_S26"/>
    <property type="match status" value="1"/>
</dbReference>
<accession>A0A366EBH7</accession>
<dbReference type="GO" id="GO:0009003">
    <property type="term" value="F:signal peptidase activity"/>
    <property type="evidence" value="ECO:0007669"/>
    <property type="project" value="UniProtKB-EC"/>
</dbReference>
<dbReference type="EMBL" id="QNRI01000003">
    <property type="protein sequence ID" value="RBO99780.1"/>
    <property type="molecule type" value="Genomic_DNA"/>
</dbReference>
<proteinExistence type="inferred from homology"/>
<evidence type="ECO:0000256" key="5">
    <source>
        <dbReference type="ARBA" id="ARBA00022475"/>
    </source>
</evidence>
<dbReference type="InterPro" id="IPR036286">
    <property type="entry name" value="LexA/Signal_pep-like_sf"/>
</dbReference>
<keyword evidence="16" id="KW-1185">Reference proteome</keyword>
<keyword evidence="9 12" id="KW-1133">Transmembrane helix</keyword>
<dbReference type="FunFam" id="2.10.109.10:FF:000008">
    <property type="entry name" value="Signal peptidase I"/>
    <property type="match status" value="1"/>
</dbReference>
<evidence type="ECO:0000313" key="16">
    <source>
        <dbReference type="Proteomes" id="UP000252254"/>
    </source>
</evidence>
<dbReference type="GO" id="GO:0005886">
    <property type="term" value="C:plasma membrane"/>
    <property type="evidence" value="ECO:0007669"/>
    <property type="project" value="UniProtKB-SubCell"/>
</dbReference>
<keyword evidence="5" id="KW-1003">Cell membrane</keyword>
<dbReference type="PRINTS" id="PR00727">
    <property type="entry name" value="LEADERPTASE"/>
</dbReference>
<evidence type="ECO:0000313" key="15">
    <source>
        <dbReference type="EMBL" id="RBO99780.1"/>
    </source>
</evidence>
<keyword evidence="6 12" id="KW-0645">Protease</keyword>
<keyword evidence="7 12" id="KW-0812">Transmembrane</keyword>
<dbReference type="PROSITE" id="PS00761">
    <property type="entry name" value="SPASE_I_3"/>
    <property type="match status" value="1"/>
</dbReference>
<organism evidence="15 16">
    <name type="scientific">Paraliobacillus ryukyuensis</name>
    <dbReference type="NCBI Taxonomy" id="200904"/>
    <lineage>
        <taxon>Bacteria</taxon>
        <taxon>Bacillati</taxon>
        <taxon>Bacillota</taxon>
        <taxon>Bacilli</taxon>
        <taxon>Bacillales</taxon>
        <taxon>Bacillaceae</taxon>
        <taxon>Paraliobacillus</taxon>
    </lineage>
</organism>
<feature type="domain" description="Peptidase S26" evidence="14">
    <location>
        <begin position="10"/>
        <end position="172"/>
    </location>
</feature>
<keyword evidence="8 12" id="KW-0378">Hydrolase</keyword>
<comment type="similarity">
    <text evidence="3 13">Belongs to the peptidase S26 family.</text>
</comment>
<dbReference type="GO" id="GO:0004252">
    <property type="term" value="F:serine-type endopeptidase activity"/>
    <property type="evidence" value="ECO:0007669"/>
    <property type="project" value="InterPro"/>
</dbReference>
<evidence type="ECO:0000256" key="1">
    <source>
        <dbReference type="ARBA" id="ARBA00000677"/>
    </source>
</evidence>
<feature type="transmembrane region" description="Helical" evidence="12">
    <location>
        <begin position="12"/>
        <end position="30"/>
    </location>
</feature>
<sequence>MGKGIARELFSWLKAIIIAVIIVFVVREFLMTPSIVKGESMMPTLQDGDRIMISKVTSINRFDEIAFHSPDTDENYVKRVIGLPGDTVEMKDDVLYINGKAYEERYLDKYKEAYGDEELTENFNLQQITGETTVPDDYLFVLGDNRPISKDSRAFGFIKQDSVIGDVVFRIWPLNAIGVPE</sequence>
<feature type="active site" evidence="11">
    <location>
        <position position="40"/>
    </location>
</feature>